<keyword evidence="3" id="KW-0804">Transcription</keyword>
<dbReference type="PANTHER" id="PTHR44688">
    <property type="entry name" value="DNA-BINDING TRANSCRIPTIONAL ACTIVATOR DEVR_DOSR"/>
    <property type="match status" value="1"/>
</dbReference>
<evidence type="ECO:0000313" key="9">
    <source>
        <dbReference type="Proteomes" id="UP000517765"/>
    </source>
</evidence>
<dbReference type="PRINTS" id="PR00038">
    <property type="entry name" value="HTHLUXR"/>
</dbReference>
<dbReference type="PANTHER" id="PTHR44688:SF16">
    <property type="entry name" value="DNA-BINDING TRANSCRIPTIONAL ACTIVATOR DEVR_DOSR"/>
    <property type="match status" value="1"/>
</dbReference>
<dbReference type="SMART" id="SM00421">
    <property type="entry name" value="HTH_LUXR"/>
    <property type="match status" value="1"/>
</dbReference>
<evidence type="ECO:0000313" key="10">
    <source>
        <dbReference type="Proteomes" id="UP000525686"/>
    </source>
</evidence>
<dbReference type="Pfam" id="PF00196">
    <property type="entry name" value="GerE"/>
    <property type="match status" value="1"/>
</dbReference>
<keyword evidence="8" id="KW-1185">Reference proteome</keyword>
<evidence type="ECO:0000259" key="4">
    <source>
        <dbReference type="PROSITE" id="PS50043"/>
    </source>
</evidence>
<dbReference type="SUPFAM" id="SSF46894">
    <property type="entry name" value="C-terminal effector domain of the bipartite response regulators"/>
    <property type="match status" value="1"/>
</dbReference>
<dbReference type="InterPro" id="IPR016032">
    <property type="entry name" value="Sig_transdc_resp-reg_C-effctor"/>
</dbReference>
<dbReference type="AlphaFoldDB" id="A0A5P0YXZ2"/>
<evidence type="ECO:0000256" key="2">
    <source>
        <dbReference type="ARBA" id="ARBA00023125"/>
    </source>
</evidence>
<evidence type="ECO:0000256" key="1">
    <source>
        <dbReference type="ARBA" id="ARBA00023015"/>
    </source>
</evidence>
<feature type="domain" description="HTH luxR-type" evidence="4">
    <location>
        <begin position="452"/>
        <end position="517"/>
    </location>
</feature>
<dbReference type="SUPFAM" id="SSF48452">
    <property type="entry name" value="TPR-like"/>
    <property type="match status" value="1"/>
</dbReference>
<organism evidence="7 8">
    <name type="scientific">Streptomyces alkaliterrae</name>
    <dbReference type="NCBI Taxonomy" id="2213162"/>
    <lineage>
        <taxon>Bacteria</taxon>
        <taxon>Bacillati</taxon>
        <taxon>Actinomycetota</taxon>
        <taxon>Actinomycetes</taxon>
        <taxon>Kitasatosporales</taxon>
        <taxon>Streptomycetaceae</taxon>
        <taxon>Streptomyces</taxon>
    </lineage>
</organism>
<reference evidence="7 8" key="1">
    <citation type="submission" date="2019-10" db="EMBL/GenBank/DDBJ databases">
        <title>Streptomyces sp. nov., a novel actinobacterium isolated from alkaline environment.</title>
        <authorList>
            <person name="Golinska P."/>
        </authorList>
    </citation>
    <scope>NUCLEOTIDE SEQUENCE [LARGE SCALE GENOMIC DNA]</scope>
    <source>
        <strain evidence="7 8">OF1</strain>
    </source>
</reference>
<dbReference type="EMBL" id="VJYK02000451">
    <property type="protein sequence ID" value="MQS05154.1"/>
    <property type="molecule type" value="Genomic_DNA"/>
</dbReference>
<dbReference type="InterPro" id="IPR036388">
    <property type="entry name" value="WH-like_DNA-bd_sf"/>
</dbReference>
<reference evidence="9 10" key="2">
    <citation type="submission" date="2020-05" db="EMBL/GenBank/DDBJ databases">
        <title>Classification of alakaliphilic streptomycetes isolated from an alkaline soil next to Lonar Crater, India and a proposal for the recognition of Streptomyces alkaliterrae sp. nov.</title>
        <authorList>
            <person name="Golinska P."/>
        </authorList>
    </citation>
    <scope>NUCLEOTIDE SEQUENCE [LARGE SCALE GENOMIC DNA]</scope>
    <source>
        <strain evidence="10">OF3</strain>
        <strain evidence="9">OF8</strain>
    </source>
</reference>
<evidence type="ECO:0000313" key="8">
    <source>
        <dbReference type="Proteomes" id="UP000320857"/>
    </source>
</evidence>
<keyword evidence="1" id="KW-0805">Transcription regulation</keyword>
<evidence type="ECO:0000256" key="3">
    <source>
        <dbReference type="ARBA" id="ARBA00023163"/>
    </source>
</evidence>
<dbReference type="Proteomes" id="UP000517765">
    <property type="component" value="Unassembled WGS sequence"/>
</dbReference>
<accession>A0A5P0YXZ2</accession>
<dbReference type="GO" id="GO:0006355">
    <property type="term" value="P:regulation of DNA-templated transcription"/>
    <property type="evidence" value="ECO:0007669"/>
    <property type="project" value="InterPro"/>
</dbReference>
<reference evidence="5" key="3">
    <citation type="journal article" name="Syst. Appl. Microbiol.">
        <title>Streptomyces alkaliterrae sp. nov., isolated from an alkaline soil, and emended descriptions of Streptomyces alkaliphilus, Streptomyces calidiresistens and Streptomyces durbertensis.</title>
        <authorList>
            <person name="Swiecimska M."/>
            <person name="Golinska P."/>
            <person name="Nouioui I."/>
            <person name="Wypij M."/>
            <person name="Rai M."/>
            <person name="Sangal V."/>
            <person name="Goodfellow M."/>
        </authorList>
    </citation>
    <scope>NUCLEOTIDE SEQUENCE</scope>
    <source>
        <strain evidence="5">OF3</strain>
        <strain evidence="6">OF8</strain>
    </source>
</reference>
<dbReference type="EMBL" id="JABJXA010000140">
    <property type="protein sequence ID" value="MBB1261075.1"/>
    <property type="molecule type" value="Genomic_DNA"/>
</dbReference>
<evidence type="ECO:0000313" key="6">
    <source>
        <dbReference type="EMBL" id="MBB1261075.1"/>
    </source>
</evidence>
<dbReference type="OrthoDB" id="3178131at2"/>
<dbReference type="Gene3D" id="1.10.10.10">
    <property type="entry name" value="Winged helix-like DNA-binding domain superfamily/Winged helix DNA-binding domain"/>
    <property type="match status" value="1"/>
</dbReference>
<dbReference type="Proteomes" id="UP000525686">
    <property type="component" value="Unassembled WGS sequence"/>
</dbReference>
<name>A0A5P0YXZ2_9ACTN</name>
<keyword evidence="2" id="KW-0238">DNA-binding</keyword>
<gene>
    <name evidence="7" type="ORF">FNX44_025590</name>
    <name evidence="5" type="ORF">H3146_26080</name>
    <name evidence="6" type="ORF">H3147_19925</name>
</gene>
<dbReference type="CDD" id="cd06170">
    <property type="entry name" value="LuxR_C_like"/>
    <property type="match status" value="1"/>
</dbReference>
<dbReference type="GO" id="GO:0003677">
    <property type="term" value="F:DNA binding"/>
    <property type="evidence" value="ECO:0007669"/>
    <property type="project" value="UniProtKB-KW"/>
</dbReference>
<sequence>MAHTTDAAAVPDRDEPPALQLLRHRMELTTSEDERTTTGRRLAAALASAGRHPEALRLLRGLTEASADGESATHTGAVAVDALLTTLAHGDTAAEGRETLVAGSFADAHAVTSVRHHAALLALREALVGENPRRAGEAARTALTCGLHPADDESGIHGVALLVLGWAGEPGAALDHADSAVACHGHLADRPHHLAHALTLRASLSHRLGRLDEARADASAALDTAAGAEPVQRLGTCPVLPTAVLVEALVDLGRLDEAERALTAAGAHGALDGRWGHDHTLFARARLHAARGRLADAAADFAACGARGTDRGTAGPLFHRWRSGAALVRVGLGDSRGARTLAAEERELALASGVPELVGHALRVDAAVSPGEAALDRLREAVELLRETGAQLWFAEALVDLGRRLAGESDASAARAALREALDVARECGAEPVASAAARALGELGDRPRARAFHGYAALTPAELRVARLAADGMTNRQIAGHLFVSLRTVEMHLTNTYAKLDSPGRRGLAAALAAGAPASPRPDPRARAR</sequence>
<dbReference type="Proteomes" id="UP000320857">
    <property type="component" value="Unassembled WGS sequence"/>
</dbReference>
<dbReference type="PROSITE" id="PS50043">
    <property type="entry name" value="HTH_LUXR_2"/>
    <property type="match status" value="1"/>
</dbReference>
<protein>
    <recommendedName>
        <fullName evidence="4">HTH luxR-type domain-containing protein</fullName>
    </recommendedName>
</protein>
<dbReference type="Gene3D" id="1.25.40.10">
    <property type="entry name" value="Tetratricopeptide repeat domain"/>
    <property type="match status" value="1"/>
</dbReference>
<comment type="caution">
    <text evidence="7">The sequence shown here is derived from an EMBL/GenBank/DDBJ whole genome shotgun (WGS) entry which is preliminary data.</text>
</comment>
<dbReference type="InterPro" id="IPR000792">
    <property type="entry name" value="Tscrpt_reg_LuxR_C"/>
</dbReference>
<proteinExistence type="predicted"/>
<evidence type="ECO:0000313" key="7">
    <source>
        <dbReference type="EMBL" id="MQS05154.1"/>
    </source>
</evidence>
<dbReference type="EMBL" id="JABJWZ010000457">
    <property type="protein sequence ID" value="MBB1256787.1"/>
    <property type="molecule type" value="Genomic_DNA"/>
</dbReference>
<evidence type="ECO:0000313" key="5">
    <source>
        <dbReference type="EMBL" id="MBB1256787.1"/>
    </source>
</evidence>
<dbReference type="PROSITE" id="PS00622">
    <property type="entry name" value="HTH_LUXR_1"/>
    <property type="match status" value="1"/>
</dbReference>
<dbReference type="InterPro" id="IPR011990">
    <property type="entry name" value="TPR-like_helical_dom_sf"/>
</dbReference>